<dbReference type="NCBIfam" id="TIGR00212">
    <property type="entry name" value="hemC"/>
    <property type="match status" value="1"/>
</dbReference>
<reference evidence="11 12" key="2">
    <citation type="journal article" date="2010" name="J. Bacteriol.">
        <title>Complete genome sequence of Beijerinckia indica subsp. indica.</title>
        <authorList>
            <person name="Tamas I."/>
            <person name="Dedysh S.N."/>
            <person name="Liesack W."/>
            <person name="Stott M.B."/>
            <person name="Alam M."/>
            <person name="Murrell J.C."/>
            <person name="Dunfield P.F."/>
        </authorList>
    </citation>
    <scope>NUCLEOTIDE SEQUENCE [LARGE SCALE GENOMIC DNA]</scope>
    <source>
        <strain evidence="12">ATCC 9039 / DSM 1715 / NCIMB 8712</strain>
    </source>
</reference>
<dbReference type="EC" id="2.5.1.61" evidence="8"/>
<evidence type="ECO:0000256" key="7">
    <source>
        <dbReference type="ARBA" id="ARBA00048169"/>
    </source>
</evidence>
<gene>
    <name evidence="8" type="primary">hemC</name>
    <name evidence="11" type="ordered locus">Bind_0007</name>
</gene>
<comment type="miscellaneous">
    <text evidence="8">The porphobilinogen subunits are added to the dipyrromethane group.</text>
</comment>
<evidence type="ECO:0000256" key="6">
    <source>
        <dbReference type="ARBA" id="ARBA00023244"/>
    </source>
</evidence>
<dbReference type="RefSeq" id="WP_012383024.1">
    <property type="nucleotide sequence ID" value="NC_010581.1"/>
</dbReference>
<dbReference type="AlphaFoldDB" id="B2IAW6"/>
<sequence length="337" mass="35808">MSRNSTIANPPIDQPLPRLRLGTRGSPLALAQAHELADRLARAHGFAKEAVAITIIRTSGDMIQDRPLSLAGGKGLFTKELDQALIEGMVDLAVHSAKDLPTILPEDLIIAGYLPREDVRDVWISPKAGHPRDLPPGSVVGTASLRRGALLKRLRPDLEVRLLRGNVETRLAKLAAGEVDATLLALAGLRRLGLADKATQVLAIEDFLPAAGQGAIGITTRRDDAATLALLAPILDPATHVALAAERGFLTVLDGSCKTPIGAHATVEHDQVTLRGIVLRPDGSEWFEACESGPLESGSLEAARELGETAARAILARLPEGFFQESAQENAQKNAKE</sequence>
<dbReference type="STRING" id="395963.Bind_0007"/>
<dbReference type="GO" id="GO:0006782">
    <property type="term" value="P:protoporphyrinogen IX biosynthetic process"/>
    <property type="evidence" value="ECO:0007669"/>
    <property type="project" value="UniProtKB-UniRule"/>
</dbReference>
<evidence type="ECO:0000313" key="12">
    <source>
        <dbReference type="Proteomes" id="UP000001695"/>
    </source>
</evidence>
<dbReference type="PANTHER" id="PTHR11557">
    <property type="entry name" value="PORPHOBILINOGEN DEAMINASE"/>
    <property type="match status" value="1"/>
</dbReference>
<proteinExistence type="inferred from homology"/>
<evidence type="ECO:0000313" key="11">
    <source>
        <dbReference type="EMBL" id="ACB93666.1"/>
    </source>
</evidence>
<comment type="catalytic activity">
    <reaction evidence="7 8">
        <text>4 porphobilinogen + H2O = hydroxymethylbilane + 4 NH4(+)</text>
        <dbReference type="Rhea" id="RHEA:13185"/>
        <dbReference type="ChEBI" id="CHEBI:15377"/>
        <dbReference type="ChEBI" id="CHEBI:28938"/>
        <dbReference type="ChEBI" id="CHEBI:57845"/>
        <dbReference type="ChEBI" id="CHEBI:58126"/>
        <dbReference type="EC" id="2.5.1.61"/>
    </reaction>
</comment>
<organism evidence="11 12">
    <name type="scientific">Beijerinckia indica subsp. indica (strain ATCC 9039 / DSM 1715 / NCIMB 8712)</name>
    <dbReference type="NCBI Taxonomy" id="395963"/>
    <lineage>
        <taxon>Bacteria</taxon>
        <taxon>Pseudomonadati</taxon>
        <taxon>Pseudomonadota</taxon>
        <taxon>Alphaproteobacteria</taxon>
        <taxon>Hyphomicrobiales</taxon>
        <taxon>Beijerinckiaceae</taxon>
        <taxon>Beijerinckia</taxon>
    </lineage>
</organism>
<accession>B2IAW6</accession>
<dbReference type="InterPro" id="IPR022419">
    <property type="entry name" value="Porphobilin_deaminase_cofac_BS"/>
</dbReference>
<dbReference type="GO" id="GO:0005737">
    <property type="term" value="C:cytoplasm"/>
    <property type="evidence" value="ECO:0007669"/>
    <property type="project" value="UniProtKB-UniRule"/>
</dbReference>
<feature type="modified residue" description="S-(dipyrrolylmethanemethyl)cysteine" evidence="8">
    <location>
        <position position="257"/>
    </location>
</feature>
<dbReference type="Gene3D" id="3.40.190.10">
    <property type="entry name" value="Periplasmic binding protein-like II"/>
    <property type="match status" value="2"/>
</dbReference>
<protein>
    <recommendedName>
        <fullName evidence="8">Porphobilinogen deaminase</fullName>
        <shortName evidence="8">PBG</shortName>
        <ecNumber evidence="8">2.5.1.61</ecNumber>
    </recommendedName>
    <alternativeName>
        <fullName evidence="8">Hydroxymethylbilane synthase</fullName>
        <shortName evidence="8">HMBS</shortName>
    </alternativeName>
    <alternativeName>
        <fullName evidence="8">Pre-uroporphyrinogen synthase</fullName>
    </alternativeName>
</protein>
<keyword evidence="5 8" id="KW-0808">Transferase</keyword>
<dbReference type="UniPathway" id="UPA00251">
    <property type="reaction ID" value="UER00319"/>
</dbReference>
<dbReference type="Gene3D" id="3.30.160.40">
    <property type="entry name" value="Porphobilinogen deaminase, C-terminal domain"/>
    <property type="match status" value="1"/>
</dbReference>
<name>B2IAW6_BEII9</name>
<dbReference type="PRINTS" id="PR00151">
    <property type="entry name" value="PORPHBDMNASE"/>
</dbReference>
<dbReference type="SUPFAM" id="SSF54782">
    <property type="entry name" value="Porphobilinogen deaminase (hydroxymethylbilane synthase), C-terminal domain"/>
    <property type="match status" value="1"/>
</dbReference>
<dbReference type="PANTHER" id="PTHR11557:SF0">
    <property type="entry name" value="PORPHOBILINOGEN DEAMINASE"/>
    <property type="match status" value="1"/>
</dbReference>
<feature type="domain" description="Porphobilinogen deaminase C-terminal" evidence="10">
    <location>
        <begin position="244"/>
        <end position="315"/>
    </location>
</feature>
<dbReference type="HOGENOM" id="CLU_019704_1_2_5"/>
<dbReference type="eggNOG" id="COG0181">
    <property type="taxonomic scope" value="Bacteria"/>
</dbReference>
<dbReference type="Proteomes" id="UP000001695">
    <property type="component" value="Chromosome"/>
</dbReference>
<dbReference type="HAMAP" id="MF_00260">
    <property type="entry name" value="Porphobil_deam"/>
    <property type="match status" value="1"/>
</dbReference>
<keyword evidence="12" id="KW-1185">Reference proteome</keyword>
<dbReference type="PROSITE" id="PS00533">
    <property type="entry name" value="PORPHOBILINOGEN_DEAM"/>
    <property type="match status" value="1"/>
</dbReference>
<evidence type="ECO:0000256" key="1">
    <source>
        <dbReference type="ARBA" id="ARBA00002869"/>
    </source>
</evidence>
<dbReference type="InterPro" id="IPR022417">
    <property type="entry name" value="Porphobilin_deaminase_N"/>
</dbReference>
<dbReference type="OrthoDB" id="9810298at2"/>
<feature type="domain" description="Porphobilinogen deaminase N-terminal" evidence="9">
    <location>
        <begin position="19"/>
        <end position="227"/>
    </location>
</feature>
<comment type="function">
    <text evidence="1 8">Tetrapolymerization of the monopyrrole PBG into the hydroxymethylbilane pre-uroporphyrinogen in several discrete steps.</text>
</comment>
<evidence type="ECO:0000259" key="10">
    <source>
        <dbReference type="Pfam" id="PF03900"/>
    </source>
</evidence>
<comment type="similarity">
    <text evidence="3 8">Belongs to the HMBS family.</text>
</comment>
<dbReference type="FunFam" id="3.40.190.10:FF:000005">
    <property type="entry name" value="Porphobilinogen deaminase"/>
    <property type="match status" value="1"/>
</dbReference>
<comment type="subunit">
    <text evidence="4 8">Monomer.</text>
</comment>
<dbReference type="KEGG" id="bid:Bind_0007"/>
<dbReference type="InterPro" id="IPR036803">
    <property type="entry name" value="Porphobilinogen_deaminase_C_sf"/>
</dbReference>
<dbReference type="Pfam" id="PF03900">
    <property type="entry name" value="Porphobil_deamC"/>
    <property type="match status" value="1"/>
</dbReference>
<comment type="cofactor">
    <cofactor evidence="8">
        <name>dipyrromethane</name>
        <dbReference type="ChEBI" id="CHEBI:60342"/>
    </cofactor>
    <text evidence="8">Binds 1 dipyrromethane group covalently.</text>
</comment>
<reference evidence="12" key="1">
    <citation type="submission" date="2008-03" db="EMBL/GenBank/DDBJ databases">
        <title>Complete sequence of chromosome of Beijerinckia indica subsp. indica ATCC 9039.</title>
        <authorList>
            <consortium name="US DOE Joint Genome Institute"/>
            <person name="Copeland A."/>
            <person name="Lucas S."/>
            <person name="Lapidus A."/>
            <person name="Glavina del Rio T."/>
            <person name="Dalin E."/>
            <person name="Tice H."/>
            <person name="Bruce D."/>
            <person name="Goodwin L."/>
            <person name="Pitluck S."/>
            <person name="LaButti K."/>
            <person name="Schmutz J."/>
            <person name="Larimer F."/>
            <person name="Land M."/>
            <person name="Hauser L."/>
            <person name="Kyrpides N."/>
            <person name="Mikhailova N."/>
            <person name="Dunfield P.F."/>
            <person name="Dedysh S.N."/>
            <person name="Liesack W."/>
            <person name="Saw J.H."/>
            <person name="Alam M."/>
            <person name="Chen Y."/>
            <person name="Murrell J.C."/>
            <person name="Richardson P."/>
        </authorList>
    </citation>
    <scope>NUCLEOTIDE SEQUENCE [LARGE SCALE GENOMIC DNA]</scope>
    <source>
        <strain evidence="12">ATCC 9039 / DSM 1715 / NCIMB 8712</strain>
    </source>
</reference>
<keyword evidence="6 8" id="KW-0627">Porphyrin biosynthesis</keyword>
<evidence type="ECO:0000256" key="2">
    <source>
        <dbReference type="ARBA" id="ARBA00004735"/>
    </source>
</evidence>
<dbReference type="GO" id="GO:0004418">
    <property type="term" value="F:hydroxymethylbilane synthase activity"/>
    <property type="evidence" value="ECO:0007669"/>
    <property type="project" value="UniProtKB-UniRule"/>
</dbReference>
<dbReference type="EMBL" id="CP001016">
    <property type="protein sequence ID" value="ACB93666.1"/>
    <property type="molecule type" value="Genomic_DNA"/>
</dbReference>
<evidence type="ECO:0000256" key="5">
    <source>
        <dbReference type="ARBA" id="ARBA00022679"/>
    </source>
</evidence>
<dbReference type="InterPro" id="IPR022418">
    <property type="entry name" value="Porphobilinogen_deaminase_C"/>
</dbReference>
<dbReference type="InterPro" id="IPR000860">
    <property type="entry name" value="HemC"/>
</dbReference>
<evidence type="ECO:0000256" key="3">
    <source>
        <dbReference type="ARBA" id="ARBA00005638"/>
    </source>
</evidence>
<dbReference type="Pfam" id="PF01379">
    <property type="entry name" value="Porphobil_deam"/>
    <property type="match status" value="1"/>
</dbReference>
<dbReference type="PIRSF" id="PIRSF001438">
    <property type="entry name" value="4pyrrol_synth_OHMeBilane_synth"/>
    <property type="match status" value="1"/>
</dbReference>
<comment type="pathway">
    <text evidence="2 8">Porphyrin-containing compound metabolism; protoporphyrin-IX biosynthesis; coproporphyrinogen-III from 5-aminolevulinate: step 2/4.</text>
</comment>
<evidence type="ECO:0000259" key="9">
    <source>
        <dbReference type="Pfam" id="PF01379"/>
    </source>
</evidence>
<dbReference type="SUPFAM" id="SSF53850">
    <property type="entry name" value="Periplasmic binding protein-like II"/>
    <property type="match status" value="1"/>
</dbReference>
<evidence type="ECO:0000256" key="4">
    <source>
        <dbReference type="ARBA" id="ARBA00011245"/>
    </source>
</evidence>
<evidence type="ECO:0000256" key="8">
    <source>
        <dbReference type="HAMAP-Rule" id="MF_00260"/>
    </source>
</evidence>